<dbReference type="SMART" id="SM00355">
    <property type="entry name" value="ZnF_C2H2"/>
    <property type="match status" value="1"/>
</dbReference>
<evidence type="ECO:0000256" key="3">
    <source>
        <dbReference type="ARBA" id="ARBA00022737"/>
    </source>
</evidence>
<dbReference type="AlphaFoldDB" id="A0A3P9LFN8"/>
<reference key="1">
    <citation type="journal article" date="2007" name="Nature">
        <title>The medaka draft genome and insights into vertebrate genome evolution.</title>
        <authorList>
            <person name="Kasahara M."/>
            <person name="Naruse K."/>
            <person name="Sasaki S."/>
            <person name="Nakatani Y."/>
            <person name="Qu W."/>
            <person name="Ahsan B."/>
            <person name="Yamada T."/>
            <person name="Nagayasu Y."/>
            <person name="Doi K."/>
            <person name="Kasai Y."/>
            <person name="Jindo T."/>
            <person name="Kobayashi D."/>
            <person name="Shimada A."/>
            <person name="Toyoda A."/>
            <person name="Kuroki Y."/>
            <person name="Fujiyama A."/>
            <person name="Sasaki T."/>
            <person name="Shimizu A."/>
            <person name="Asakawa S."/>
            <person name="Shimizu N."/>
            <person name="Hashimoto S."/>
            <person name="Yang J."/>
            <person name="Lee Y."/>
            <person name="Matsushima K."/>
            <person name="Sugano S."/>
            <person name="Sakaizumi M."/>
            <person name="Narita T."/>
            <person name="Ohishi K."/>
            <person name="Haga S."/>
            <person name="Ohta F."/>
            <person name="Nomoto H."/>
            <person name="Nogata K."/>
            <person name="Morishita T."/>
            <person name="Endo T."/>
            <person name="Shin-I T."/>
            <person name="Takeda H."/>
            <person name="Morishita S."/>
            <person name="Kohara Y."/>
        </authorList>
    </citation>
    <scope>NUCLEOTIDE SEQUENCE [LARGE SCALE GENOMIC DNA]</scope>
    <source>
        <strain>Hd-rR</strain>
    </source>
</reference>
<dbReference type="FunFam" id="3.30.160.60:FF:000478">
    <property type="entry name" value="Zinc finger protein 133"/>
    <property type="match status" value="1"/>
</dbReference>
<name>A0A3P9LFN8_ORYLA</name>
<keyword evidence="6" id="KW-0539">Nucleus</keyword>
<dbReference type="InterPro" id="IPR050717">
    <property type="entry name" value="C2H2-ZF_Transcription_Reg"/>
</dbReference>
<dbReference type="PROSITE" id="PS50157">
    <property type="entry name" value="ZINC_FINGER_C2H2_2"/>
    <property type="match status" value="1"/>
</dbReference>
<evidence type="ECO:0000256" key="7">
    <source>
        <dbReference type="PROSITE-ProRule" id="PRU00042"/>
    </source>
</evidence>
<dbReference type="PANTHER" id="PTHR14196:SF12">
    <property type="entry name" value="ZINC FINGER PROTEIN 208-LIKE"/>
    <property type="match status" value="1"/>
</dbReference>
<organism evidence="9 10">
    <name type="scientific">Oryzias latipes</name>
    <name type="common">Japanese rice fish</name>
    <name type="synonym">Japanese killifish</name>
    <dbReference type="NCBI Taxonomy" id="8090"/>
    <lineage>
        <taxon>Eukaryota</taxon>
        <taxon>Metazoa</taxon>
        <taxon>Chordata</taxon>
        <taxon>Craniata</taxon>
        <taxon>Vertebrata</taxon>
        <taxon>Euteleostomi</taxon>
        <taxon>Actinopterygii</taxon>
        <taxon>Neopterygii</taxon>
        <taxon>Teleostei</taxon>
        <taxon>Neoteleostei</taxon>
        <taxon>Acanthomorphata</taxon>
        <taxon>Ovalentaria</taxon>
        <taxon>Atherinomorphae</taxon>
        <taxon>Beloniformes</taxon>
        <taxon>Adrianichthyidae</taxon>
        <taxon>Oryziinae</taxon>
        <taxon>Oryzias</taxon>
    </lineage>
</organism>
<dbReference type="PANTHER" id="PTHR14196">
    <property type="entry name" value="ODD-SKIPPED - RELATED"/>
    <property type="match status" value="1"/>
</dbReference>
<comment type="subcellular location">
    <subcellularLocation>
        <location evidence="1">Nucleus</location>
    </subcellularLocation>
</comment>
<sequence>QKRQKFVLKKTEKERATRTLSERCNLKTHMRIHSDERPFSCKVCRKRFNRGDHLTAHMIIHRGESGLSPVKRVAEALVKVVTWKIT</sequence>
<protein>
    <recommendedName>
        <fullName evidence="8">C2H2-type domain-containing protein</fullName>
    </recommendedName>
</protein>
<proteinExistence type="predicted"/>
<keyword evidence="5" id="KW-0862">Zinc</keyword>
<reference evidence="9" key="3">
    <citation type="submission" date="2025-08" db="UniProtKB">
        <authorList>
            <consortium name="Ensembl"/>
        </authorList>
    </citation>
    <scope>IDENTIFICATION</scope>
    <source>
        <strain evidence="9">HNI</strain>
    </source>
</reference>
<dbReference type="PROSITE" id="PS00028">
    <property type="entry name" value="ZINC_FINGER_C2H2_1"/>
    <property type="match status" value="1"/>
</dbReference>
<evidence type="ECO:0000313" key="10">
    <source>
        <dbReference type="Proteomes" id="UP000265180"/>
    </source>
</evidence>
<dbReference type="InterPro" id="IPR036236">
    <property type="entry name" value="Znf_C2H2_sf"/>
</dbReference>
<dbReference type="SUPFAM" id="SSF57667">
    <property type="entry name" value="beta-beta-alpha zinc fingers"/>
    <property type="match status" value="1"/>
</dbReference>
<feature type="domain" description="C2H2-type" evidence="8">
    <location>
        <begin position="39"/>
        <end position="66"/>
    </location>
</feature>
<evidence type="ECO:0000256" key="1">
    <source>
        <dbReference type="ARBA" id="ARBA00004123"/>
    </source>
</evidence>
<accession>A0A3P9LFN8</accession>
<evidence type="ECO:0000256" key="5">
    <source>
        <dbReference type="ARBA" id="ARBA00022833"/>
    </source>
</evidence>
<dbReference type="GO" id="GO:0005634">
    <property type="term" value="C:nucleus"/>
    <property type="evidence" value="ECO:0007669"/>
    <property type="project" value="UniProtKB-SubCell"/>
</dbReference>
<evidence type="ECO:0000256" key="6">
    <source>
        <dbReference type="ARBA" id="ARBA00023242"/>
    </source>
</evidence>
<dbReference type="Gene3D" id="3.30.160.60">
    <property type="entry name" value="Classic Zinc Finger"/>
    <property type="match status" value="2"/>
</dbReference>
<reference evidence="9 10" key="2">
    <citation type="submission" date="2017-04" db="EMBL/GenBank/DDBJ databases">
        <title>CpG methylation of centromeres and impact of large insertions on vertebrate speciation.</title>
        <authorList>
            <person name="Ichikawa K."/>
            <person name="Yoshimura J."/>
            <person name="Morishita S."/>
        </authorList>
    </citation>
    <scope>NUCLEOTIDE SEQUENCE</scope>
    <source>
        <strain evidence="9 10">HNI</strain>
    </source>
</reference>
<evidence type="ECO:0000259" key="8">
    <source>
        <dbReference type="PROSITE" id="PS50157"/>
    </source>
</evidence>
<keyword evidence="4 7" id="KW-0863">Zinc-finger</keyword>
<reference evidence="9" key="4">
    <citation type="submission" date="2025-09" db="UniProtKB">
        <authorList>
            <consortium name="Ensembl"/>
        </authorList>
    </citation>
    <scope>IDENTIFICATION</scope>
    <source>
        <strain evidence="9">HNI</strain>
    </source>
</reference>
<dbReference type="Pfam" id="PF13912">
    <property type="entry name" value="zf-C2H2_6"/>
    <property type="match status" value="1"/>
</dbReference>
<evidence type="ECO:0000256" key="2">
    <source>
        <dbReference type="ARBA" id="ARBA00022723"/>
    </source>
</evidence>
<evidence type="ECO:0000313" key="9">
    <source>
        <dbReference type="Ensembl" id="ENSORLP00020019500.1"/>
    </source>
</evidence>
<keyword evidence="2" id="KW-0479">Metal-binding</keyword>
<keyword evidence="3" id="KW-0677">Repeat</keyword>
<dbReference type="Ensembl" id="ENSORLT00020035196.1">
    <property type="protein sequence ID" value="ENSORLP00020019500.1"/>
    <property type="gene ID" value="ENSORLG00020020499.1"/>
</dbReference>
<dbReference type="InterPro" id="IPR013087">
    <property type="entry name" value="Znf_C2H2_type"/>
</dbReference>
<dbReference type="GO" id="GO:0008270">
    <property type="term" value="F:zinc ion binding"/>
    <property type="evidence" value="ECO:0007669"/>
    <property type="project" value="UniProtKB-KW"/>
</dbReference>
<evidence type="ECO:0000256" key="4">
    <source>
        <dbReference type="ARBA" id="ARBA00022771"/>
    </source>
</evidence>
<dbReference type="Proteomes" id="UP000265180">
    <property type="component" value="Chromosome 17"/>
</dbReference>